<organism evidence="4 5">
    <name type="scientific">Fusobacterium equinum</name>
    <dbReference type="NCBI Taxonomy" id="134605"/>
    <lineage>
        <taxon>Bacteria</taxon>
        <taxon>Fusobacteriati</taxon>
        <taxon>Fusobacteriota</taxon>
        <taxon>Fusobacteriia</taxon>
        <taxon>Fusobacteriales</taxon>
        <taxon>Fusobacteriaceae</taxon>
        <taxon>Fusobacterium</taxon>
    </lineage>
</organism>
<dbReference type="PANTHER" id="PTHR34216:SF3">
    <property type="entry name" value="POLY-BETA-1,6-N-ACETYL-D-GLUCOSAMINE N-DEACETYLASE"/>
    <property type="match status" value="1"/>
</dbReference>
<sequence length="359" mass="43028">MYWIFIFIFILLIFHHHGIPIFLYHQVQPNSKVTPELFEKHLLWLTKKGYHTMTMSEYIEEGANKKTVLLTLDDGYYDNYKYVFPLLKKYNMKATIFLNTLYIAEERTKEEEIEENGVANQKAILQYIETSCAESPQYMSWKEIQEMYDSGLVDFQAHSHKHMAVFSDNKLQGFFNGKEEDCTDTYLYGGKIKRGYPKFKKRGEYTLPGIQIDKKFFSLFEEYYHKTLQYIADNKRRIEEGQKFIENHSKYFHKVTDEEFETRIREDYLENKKKIEEHLGYEVNCFCWPWGHRSWASIQILEKYGVKSFVTTKKGTNDQLPNLKFIKRIELRNYSLQKFKWNVRITSNLILGKLYSLVS</sequence>
<dbReference type="EMBL" id="LRPX01000024">
    <property type="protein sequence ID" value="KXA15628.1"/>
    <property type="molecule type" value="Genomic_DNA"/>
</dbReference>
<dbReference type="PATRIC" id="fig|134605.3.peg.617"/>
<feature type="domain" description="NodB homology" evidence="3">
    <location>
        <begin position="66"/>
        <end position="162"/>
    </location>
</feature>
<dbReference type="InterPro" id="IPR002509">
    <property type="entry name" value="NODB_dom"/>
</dbReference>
<dbReference type="Proteomes" id="UP000070617">
    <property type="component" value="Unassembled WGS sequence"/>
</dbReference>
<dbReference type="SUPFAM" id="SSF88713">
    <property type="entry name" value="Glycoside hydrolase/deacetylase"/>
    <property type="match status" value="1"/>
</dbReference>
<dbReference type="InterPro" id="IPR051398">
    <property type="entry name" value="Polysacch_Deacetylase"/>
</dbReference>
<evidence type="ECO:0000313" key="5">
    <source>
        <dbReference type="Proteomes" id="UP000070617"/>
    </source>
</evidence>
<dbReference type="STRING" id="134605.HMPREF3206_00614"/>
<dbReference type="RefSeq" id="WP_060793509.1">
    <property type="nucleotide sequence ID" value="NZ_KQ956520.1"/>
</dbReference>
<dbReference type="InterPro" id="IPR011330">
    <property type="entry name" value="Glyco_hydro/deAcase_b/a-brl"/>
</dbReference>
<dbReference type="Pfam" id="PF01522">
    <property type="entry name" value="Polysacc_deac_1"/>
    <property type="match status" value="2"/>
</dbReference>
<gene>
    <name evidence="4" type="ORF">HMPREF3206_00614</name>
</gene>
<comment type="caution">
    <text evidence="4">The sequence shown here is derived from an EMBL/GenBank/DDBJ whole genome shotgun (WGS) entry which is preliminary data.</text>
</comment>
<evidence type="ECO:0000256" key="1">
    <source>
        <dbReference type="ARBA" id="ARBA00004613"/>
    </source>
</evidence>
<comment type="subcellular location">
    <subcellularLocation>
        <location evidence="1">Secreted</location>
    </subcellularLocation>
</comment>
<proteinExistence type="predicted"/>
<dbReference type="GO" id="GO:0005975">
    <property type="term" value="P:carbohydrate metabolic process"/>
    <property type="evidence" value="ECO:0007669"/>
    <property type="project" value="InterPro"/>
</dbReference>
<protein>
    <submittedName>
        <fullName evidence="4">Polysaccharide deacetylase</fullName>
    </submittedName>
</protein>
<keyword evidence="5" id="KW-1185">Reference proteome</keyword>
<dbReference type="AlphaFoldDB" id="A0A133NH55"/>
<reference evidence="5" key="1">
    <citation type="submission" date="2016-01" db="EMBL/GenBank/DDBJ databases">
        <authorList>
            <person name="Mitreva M."/>
            <person name="Pepin K.H."/>
            <person name="Mihindukulasuriya K.A."/>
            <person name="Fulton R."/>
            <person name="Fronick C."/>
            <person name="O'Laughlin M."/>
            <person name="Miner T."/>
            <person name="Herter B."/>
            <person name="Rosa B.A."/>
            <person name="Cordes M."/>
            <person name="Tomlinson C."/>
            <person name="Wollam A."/>
            <person name="Palsikar V.B."/>
            <person name="Mardis E.R."/>
            <person name="Wilson R.K."/>
        </authorList>
    </citation>
    <scope>NUCLEOTIDE SEQUENCE [LARGE SCALE GENOMIC DNA]</scope>
    <source>
        <strain evidence="5">CMW8396</strain>
    </source>
</reference>
<dbReference type="CDD" id="cd10969">
    <property type="entry name" value="CE4_Ecf1_like_5s"/>
    <property type="match status" value="1"/>
</dbReference>
<evidence type="ECO:0000256" key="2">
    <source>
        <dbReference type="ARBA" id="ARBA00022729"/>
    </source>
</evidence>
<evidence type="ECO:0000259" key="3">
    <source>
        <dbReference type="PROSITE" id="PS51677"/>
    </source>
</evidence>
<keyword evidence="2" id="KW-0732">Signal</keyword>
<evidence type="ECO:0000313" key="4">
    <source>
        <dbReference type="EMBL" id="KXA15628.1"/>
    </source>
</evidence>
<dbReference type="PROSITE" id="PS51677">
    <property type="entry name" value="NODB"/>
    <property type="match status" value="1"/>
</dbReference>
<accession>A0A133NH55</accession>
<dbReference type="PANTHER" id="PTHR34216">
    <property type="match status" value="1"/>
</dbReference>
<name>A0A133NH55_9FUSO</name>
<dbReference type="GO" id="GO:0005576">
    <property type="term" value="C:extracellular region"/>
    <property type="evidence" value="ECO:0007669"/>
    <property type="project" value="UniProtKB-SubCell"/>
</dbReference>
<dbReference type="Gene3D" id="3.20.20.370">
    <property type="entry name" value="Glycoside hydrolase/deacetylase"/>
    <property type="match status" value="1"/>
</dbReference>
<dbReference type="GO" id="GO:0016810">
    <property type="term" value="F:hydrolase activity, acting on carbon-nitrogen (but not peptide) bonds"/>
    <property type="evidence" value="ECO:0007669"/>
    <property type="project" value="InterPro"/>
</dbReference>